<proteinExistence type="predicted"/>
<sequence>MCITPNLIADSSYIRFIYPLFLGAVIEEPLIFELTYVRLFQGYLEVFSLSLDLFAITRQASILSM</sequence>
<dbReference type="EMBL" id="PUJW01000016">
    <property type="protein sequence ID" value="NHB93512.1"/>
    <property type="molecule type" value="Genomic_DNA"/>
</dbReference>
<reference evidence="1 2" key="1">
    <citation type="submission" date="2018-02" db="EMBL/GenBank/DDBJ databases">
        <authorList>
            <person name="Machado R.A."/>
        </authorList>
    </citation>
    <scope>NUCLEOTIDE SEQUENCE [LARGE SCALE GENOMIC DNA]</scope>
    <source>
        <strain evidence="1 2">DSM 19724</strain>
    </source>
</reference>
<protein>
    <submittedName>
        <fullName evidence="1">Uncharacterized protein</fullName>
    </submittedName>
</protein>
<gene>
    <name evidence="1" type="ORF">C5469_15735</name>
</gene>
<accession>A0A7X5TJ29</accession>
<name>A0A7X5TJ29_9GAMM</name>
<comment type="caution">
    <text evidence="1">The sequence shown here is derived from an EMBL/GenBank/DDBJ whole genome shotgun (WGS) entry which is preliminary data.</text>
</comment>
<organism evidence="1 2">
    <name type="scientific">Photorhabdus cinerea</name>
    <dbReference type="NCBI Taxonomy" id="471575"/>
    <lineage>
        <taxon>Bacteria</taxon>
        <taxon>Pseudomonadati</taxon>
        <taxon>Pseudomonadota</taxon>
        <taxon>Gammaproteobacteria</taxon>
        <taxon>Enterobacterales</taxon>
        <taxon>Morganellaceae</taxon>
        <taxon>Photorhabdus</taxon>
    </lineage>
</organism>
<evidence type="ECO:0000313" key="2">
    <source>
        <dbReference type="Proteomes" id="UP000591844"/>
    </source>
</evidence>
<dbReference type="AlphaFoldDB" id="A0A7X5TJ29"/>
<evidence type="ECO:0000313" key="1">
    <source>
        <dbReference type="EMBL" id="NHB93512.1"/>
    </source>
</evidence>
<keyword evidence="2" id="KW-1185">Reference proteome</keyword>
<dbReference type="Proteomes" id="UP000591844">
    <property type="component" value="Unassembled WGS sequence"/>
</dbReference>